<reference evidence="2 3" key="1">
    <citation type="submission" date="2022-05" db="EMBL/GenBank/DDBJ databases">
        <authorList>
            <person name="Park J.-S."/>
        </authorList>
    </citation>
    <scope>NUCLEOTIDE SEQUENCE [LARGE SCALE GENOMIC DNA]</scope>
    <source>
        <strain evidence="2 3">2012CJ34-2</strain>
    </source>
</reference>
<gene>
    <name evidence="2" type="ORF">M3P05_13290</name>
</gene>
<protein>
    <submittedName>
        <fullName evidence="2">Uncharacterized protein</fullName>
    </submittedName>
</protein>
<organism evidence="2 3">
    <name type="scientific">Parendozoicomonas callyspongiae</name>
    <dbReference type="NCBI Taxonomy" id="2942213"/>
    <lineage>
        <taxon>Bacteria</taxon>
        <taxon>Pseudomonadati</taxon>
        <taxon>Pseudomonadota</taxon>
        <taxon>Gammaproteobacteria</taxon>
        <taxon>Oceanospirillales</taxon>
        <taxon>Endozoicomonadaceae</taxon>
        <taxon>Parendozoicomonas</taxon>
    </lineage>
</organism>
<feature type="compositionally biased region" description="Low complexity" evidence="1">
    <location>
        <begin position="10"/>
        <end position="19"/>
    </location>
</feature>
<accession>A0ABT0PKB3</accession>
<feature type="region of interest" description="Disordered" evidence="1">
    <location>
        <begin position="1"/>
        <end position="30"/>
    </location>
</feature>
<dbReference type="Proteomes" id="UP001203338">
    <property type="component" value="Unassembled WGS sequence"/>
</dbReference>
<sequence length="440" mass="48953">MEGKGGVGSGQSPVSVQTGHAPVSDTESVKSVQTTKWGKVSVVKDVEPLIPRGLKGFTPKALFDRLMIRVGGEEKFVAKLLSKHASKNDFGQIRSLLQQHAPTVESLDKLAAKLTPKQLADPVIQKAVHNHYISLKADSSTLAEASLDPKSDTLEGQVEILVHVAWDGTGQPGGTSERKWIETIRDDESKYPGLSKVLISASNHLAQNAQEGLLQARIRYEEARLLREELINLKSDSEAIKTGIRKLGVVMQFTKTEIERNDTQIYKLTNASYLTPEDNTFLSKNTPERQEDDPKLLTTPILDTQAVKELSIAKATQRQLASEVEELDDEELDEELPSFSESNPKLMKSLKKHLEPSEDLMMDIHFGNLEEQGATEDEFSTMMKAYPKFKKENAAKGLGLTDFLVVCSYANEALRNGDTDDISRALQFGKEYYHKKFKKQ</sequence>
<evidence type="ECO:0000313" key="3">
    <source>
        <dbReference type="Proteomes" id="UP001203338"/>
    </source>
</evidence>
<evidence type="ECO:0000313" key="2">
    <source>
        <dbReference type="EMBL" id="MCL6270898.1"/>
    </source>
</evidence>
<evidence type="ECO:0000256" key="1">
    <source>
        <dbReference type="SAM" id="MobiDB-lite"/>
    </source>
</evidence>
<comment type="caution">
    <text evidence="2">The sequence shown here is derived from an EMBL/GenBank/DDBJ whole genome shotgun (WGS) entry which is preliminary data.</text>
</comment>
<name>A0ABT0PKB3_9GAMM</name>
<dbReference type="EMBL" id="JAMFLX010000017">
    <property type="protein sequence ID" value="MCL6270898.1"/>
    <property type="molecule type" value="Genomic_DNA"/>
</dbReference>
<proteinExistence type="predicted"/>
<keyword evidence="3" id="KW-1185">Reference proteome</keyword>
<dbReference type="RefSeq" id="WP_249700203.1">
    <property type="nucleotide sequence ID" value="NZ_JAMFLX010000017.1"/>
</dbReference>